<evidence type="ECO:0000313" key="1">
    <source>
        <dbReference type="EMBL" id="RVQ65004.1"/>
    </source>
</evidence>
<protein>
    <submittedName>
        <fullName evidence="1">Uncharacterized protein</fullName>
    </submittedName>
</protein>
<keyword evidence="2" id="KW-1185">Reference proteome</keyword>
<evidence type="ECO:0000313" key="2">
    <source>
        <dbReference type="Proteomes" id="UP000283003"/>
    </source>
</evidence>
<reference evidence="1 2" key="1">
    <citation type="submission" date="2018-12" db="EMBL/GenBank/DDBJ databases">
        <title>Croceicoccus ponticola sp. nov., a lipolytic bacterium isolated from seawater.</title>
        <authorList>
            <person name="Yoon J.-H."/>
        </authorList>
    </citation>
    <scope>NUCLEOTIDE SEQUENCE [LARGE SCALE GENOMIC DNA]</scope>
    <source>
        <strain evidence="1 2">GM-16</strain>
    </source>
</reference>
<name>A0A437GUU3_9SPHN</name>
<sequence length="63" mass="6363">MHDDTDIAGALLSRVAGILEDVSTVAALRETATDAGAIVAMRRDVADASALLEAVAVLVTGRG</sequence>
<gene>
    <name evidence="1" type="ORF">EKN06_14480</name>
</gene>
<dbReference type="RefSeq" id="WP_127613618.1">
    <property type="nucleotide sequence ID" value="NZ_RXOL01000010.1"/>
</dbReference>
<dbReference type="Proteomes" id="UP000283003">
    <property type="component" value="Unassembled WGS sequence"/>
</dbReference>
<proteinExistence type="predicted"/>
<organism evidence="1 2">
    <name type="scientific">Croceicoccus ponticola</name>
    <dbReference type="NCBI Taxonomy" id="2217664"/>
    <lineage>
        <taxon>Bacteria</taxon>
        <taxon>Pseudomonadati</taxon>
        <taxon>Pseudomonadota</taxon>
        <taxon>Alphaproteobacteria</taxon>
        <taxon>Sphingomonadales</taxon>
        <taxon>Erythrobacteraceae</taxon>
        <taxon>Croceicoccus</taxon>
    </lineage>
</organism>
<dbReference type="EMBL" id="RXOL01000010">
    <property type="protein sequence ID" value="RVQ65004.1"/>
    <property type="molecule type" value="Genomic_DNA"/>
</dbReference>
<accession>A0A437GUU3</accession>
<comment type="caution">
    <text evidence="1">The sequence shown here is derived from an EMBL/GenBank/DDBJ whole genome shotgun (WGS) entry which is preliminary data.</text>
</comment>
<dbReference type="AlphaFoldDB" id="A0A437GUU3"/>